<evidence type="ECO:0000313" key="2">
    <source>
        <dbReference type="Proteomes" id="UP000594778"/>
    </source>
</evidence>
<evidence type="ECO:0008006" key="3">
    <source>
        <dbReference type="Google" id="ProtNLM"/>
    </source>
</evidence>
<dbReference type="Gene3D" id="3.90.1580.10">
    <property type="entry name" value="paralog of FGE (formylglycine-generating enzyme)"/>
    <property type="match status" value="1"/>
</dbReference>
<gene>
    <name evidence="1" type="ORF">I6G66_03915</name>
</gene>
<dbReference type="EMBL" id="CP065668">
    <property type="protein sequence ID" value="QPS09192.1"/>
    <property type="molecule type" value="Genomic_DNA"/>
</dbReference>
<organism evidence="1 2">
    <name type="scientific">Delftia acidovorans</name>
    <name type="common">Pseudomonas acidovorans</name>
    <name type="synonym">Comamonas acidovorans</name>
    <dbReference type="NCBI Taxonomy" id="80866"/>
    <lineage>
        <taxon>Bacteria</taxon>
        <taxon>Pseudomonadati</taxon>
        <taxon>Pseudomonadota</taxon>
        <taxon>Betaproteobacteria</taxon>
        <taxon>Burkholderiales</taxon>
        <taxon>Comamonadaceae</taxon>
        <taxon>Delftia</taxon>
    </lineage>
</organism>
<dbReference type="AlphaFoldDB" id="A0A7T2W0B8"/>
<sequence>MNDIKEIMSVELWQSASNDRRKEICNEILNRLPKRYKLIKPFIAQNPINKQPIEVPCFYDEKYETPLNLIFGGNFQYGSSHSHMEEIRNKHFTEEWHMISHLIHPSNGNERKNVNPFLMSRFPLYEWVAEDNIDLSSELERPDFSSEDGPFPIYISVNEASQFLKKTGYRAPWDFEWEYVAKDYQNNLFISGNDIPNSNTLEKICLTQFGDAKLNKEAANNFGIASLSVATFTRIGQQDSDIIIRGGGAGFYPFQQYSQFATLLTEIQLPLSNMPGELSGLRLCLDIPNAK</sequence>
<dbReference type="InterPro" id="IPR016187">
    <property type="entry name" value="CTDL_fold"/>
</dbReference>
<protein>
    <recommendedName>
        <fullName evidence="3">Sulfatase-modifying factor enzyme domain-containing protein</fullName>
    </recommendedName>
</protein>
<accession>A0A7T2W0B8</accession>
<dbReference type="RefSeq" id="WP_183021401.1">
    <property type="nucleotide sequence ID" value="NZ_CP065668.1"/>
</dbReference>
<dbReference type="Proteomes" id="UP000594778">
    <property type="component" value="Chromosome"/>
</dbReference>
<reference evidence="1 2" key="1">
    <citation type="submission" date="2020-12" db="EMBL/GenBank/DDBJ databases">
        <title>FDA dAtabase for Regulatory Grade micrObial Sequences (FDA-ARGOS): Supporting development and validation of Infectious Disease Dx tests.</title>
        <authorList>
            <person name="Sproer C."/>
            <person name="Gronow S."/>
            <person name="Severitt S."/>
            <person name="Schroder I."/>
            <person name="Tallon L."/>
            <person name="Sadzewicz L."/>
            <person name="Zhao X."/>
            <person name="Boylan J."/>
            <person name="Ott S."/>
            <person name="Bowen H."/>
            <person name="Vavikolanu K."/>
            <person name="Mehta A."/>
            <person name="Aluvathingal J."/>
            <person name="Nadendla S."/>
            <person name="Lowell S."/>
            <person name="Myers T."/>
            <person name="Yan Y."/>
            <person name="Sichtig H."/>
        </authorList>
    </citation>
    <scope>NUCLEOTIDE SEQUENCE [LARGE SCALE GENOMIC DNA]</scope>
    <source>
        <strain evidence="1 2">FDAARGOS_909</strain>
    </source>
</reference>
<name>A0A7T2W0B8_DELAC</name>
<proteinExistence type="predicted"/>
<dbReference type="InterPro" id="IPR042095">
    <property type="entry name" value="SUMF_sf"/>
</dbReference>
<dbReference type="SUPFAM" id="SSF56436">
    <property type="entry name" value="C-type lectin-like"/>
    <property type="match status" value="1"/>
</dbReference>
<evidence type="ECO:0000313" key="1">
    <source>
        <dbReference type="EMBL" id="QPS09192.1"/>
    </source>
</evidence>